<dbReference type="Pfam" id="PF12146">
    <property type="entry name" value="Hydrolase_4"/>
    <property type="match status" value="1"/>
</dbReference>
<dbReference type="InterPro" id="IPR029058">
    <property type="entry name" value="AB_hydrolase_fold"/>
</dbReference>
<reference evidence="3 4" key="1">
    <citation type="submission" date="2019-03" db="EMBL/GenBank/DDBJ databases">
        <title>Genomic Encyclopedia of Type Strains, Phase IV (KMG-IV): sequencing the most valuable type-strain genomes for metagenomic binning, comparative biology and taxonomic classification.</title>
        <authorList>
            <person name="Goeker M."/>
        </authorList>
    </citation>
    <scope>NUCLEOTIDE SEQUENCE [LARGE SCALE GENOMIC DNA]</scope>
    <source>
        <strain evidence="3 4">DSM 100556</strain>
    </source>
</reference>
<proteinExistence type="predicted"/>
<evidence type="ECO:0000256" key="1">
    <source>
        <dbReference type="SAM" id="Phobius"/>
    </source>
</evidence>
<dbReference type="Gene3D" id="3.40.50.1820">
    <property type="entry name" value="alpha/beta hydrolase"/>
    <property type="match status" value="1"/>
</dbReference>
<evidence type="ECO:0000313" key="3">
    <source>
        <dbReference type="EMBL" id="TCL60675.1"/>
    </source>
</evidence>
<evidence type="ECO:0000259" key="2">
    <source>
        <dbReference type="Pfam" id="PF12146"/>
    </source>
</evidence>
<dbReference type="Proteomes" id="UP000295718">
    <property type="component" value="Unassembled WGS sequence"/>
</dbReference>
<dbReference type="SUPFAM" id="SSF53474">
    <property type="entry name" value="alpha/beta-Hydrolases"/>
    <property type="match status" value="1"/>
</dbReference>
<accession>A0A4R1R582</accession>
<sequence>MELRKGKENGCWTKGVRSLCIASAFFILPVYVVARLLFKIAVVRDNEITFFKHPAVRFFMDGIGGKIDAIKNNRTEEQPESGMGFKCFRQEMEAGKAWFLSQKKERITITSFDGLKLAAYYLPAEGDSDKVMILMHGYRNNGLGDFSGLVEFYHGMGYHLLVPHQRSHGESEGSYICYGVKERYDLKQWAEYVVSRFEGKCSVFFSGISMGGATVLMATDLELPSQVKAIIADCAFTSPWDTFSHVMKMDYHLPKFPFLYAADYVCRKRAGFRFKECSTISCMKKNKIPVLFIHGGRDTFVPTEMSYKNYEACAAPKEILIVDQAAHGTSNLVEPEAYRSTVIEFMEKWTNGN</sequence>
<dbReference type="InterPro" id="IPR052920">
    <property type="entry name" value="DNA-binding_regulatory"/>
</dbReference>
<dbReference type="EMBL" id="SLUO01000002">
    <property type="protein sequence ID" value="TCL60675.1"/>
    <property type="molecule type" value="Genomic_DNA"/>
</dbReference>
<name>A0A4R1R582_9FIRM</name>
<keyword evidence="1" id="KW-0472">Membrane</keyword>
<dbReference type="STRING" id="1469948.GCA_000732725_00411"/>
<dbReference type="PANTHER" id="PTHR43358:SF4">
    <property type="entry name" value="ALPHA_BETA HYDROLASE FOLD-1 DOMAIN-CONTAINING PROTEIN"/>
    <property type="match status" value="1"/>
</dbReference>
<dbReference type="RefSeq" id="WP_051869239.1">
    <property type="nucleotide sequence ID" value="NZ_JPNB01000001.1"/>
</dbReference>
<dbReference type="PANTHER" id="PTHR43358">
    <property type="entry name" value="ALPHA/BETA-HYDROLASE"/>
    <property type="match status" value="1"/>
</dbReference>
<keyword evidence="1" id="KW-0812">Transmembrane</keyword>
<dbReference type="AlphaFoldDB" id="A0A4R1R582"/>
<protein>
    <recommendedName>
        <fullName evidence="2">Serine aminopeptidase S33 domain-containing protein</fullName>
    </recommendedName>
</protein>
<dbReference type="GO" id="GO:0006508">
    <property type="term" value="P:proteolysis"/>
    <property type="evidence" value="ECO:0007669"/>
    <property type="project" value="InterPro"/>
</dbReference>
<dbReference type="OrthoDB" id="9776685at2"/>
<keyword evidence="4" id="KW-1185">Reference proteome</keyword>
<dbReference type="InterPro" id="IPR022742">
    <property type="entry name" value="Hydrolase_4"/>
</dbReference>
<feature type="domain" description="Serine aminopeptidase S33" evidence="2">
    <location>
        <begin position="128"/>
        <end position="246"/>
    </location>
</feature>
<evidence type="ECO:0000313" key="4">
    <source>
        <dbReference type="Proteomes" id="UP000295718"/>
    </source>
</evidence>
<keyword evidence="1" id="KW-1133">Transmembrane helix</keyword>
<organism evidence="3 4">
    <name type="scientific">Kineothrix alysoides</name>
    <dbReference type="NCBI Taxonomy" id="1469948"/>
    <lineage>
        <taxon>Bacteria</taxon>
        <taxon>Bacillati</taxon>
        <taxon>Bacillota</taxon>
        <taxon>Clostridia</taxon>
        <taxon>Lachnospirales</taxon>
        <taxon>Lachnospiraceae</taxon>
        <taxon>Kineothrix</taxon>
    </lineage>
</organism>
<comment type="caution">
    <text evidence="3">The sequence shown here is derived from an EMBL/GenBank/DDBJ whole genome shotgun (WGS) entry which is preliminary data.</text>
</comment>
<dbReference type="GO" id="GO:0008236">
    <property type="term" value="F:serine-type peptidase activity"/>
    <property type="evidence" value="ECO:0007669"/>
    <property type="project" value="InterPro"/>
</dbReference>
<gene>
    <name evidence="3" type="ORF">EDD76_102375</name>
</gene>
<feature type="transmembrane region" description="Helical" evidence="1">
    <location>
        <begin position="20"/>
        <end position="38"/>
    </location>
</feature>